<dbReference type="Pfam" id="PF02847">
    <property type="entry name" value="MA3"/>
    <property type="match status" value="1"/>
</dbReference>
<dbReference type="Gramene" id="A03p36120.2_BraZ1">
    <property type="protein sequence ID" value="A03p36120.2_BraZ1.CDS.1"/>
    <property type="gene ID" value="A03g36120.2_BraZ1"/>
</dbReference>
<name>A0A3P5ZNH8_BRACM</name>
<dbReference type="GO" id="GO:0006417">
    <property type="term" value="P:regulation of translation"/>
    <property type="evidence" value="ECO:0007669"/>
    <property type="project" value="UniProtKB-KW"/>
</dbReference>
<dbReference type="PROSITE" id="PS51366">
    <property type="entry name" value="MI"/>
    <property type="match status" value="1"/>
</dbReference>
<reference evidence="7" key="1">
    <citation type="submission" date="2018-11" db="EMBL/GenBank/DDBJ databases">
        <authorList>
            <consortium name="Genoscope - CEA"/>
            <person name="William W."/>
        </authorList>
    </citation>
    <scope>NUCLEOTIDE SEQUENCE</scope>
</reference>
<keyword evidence="3" id="KW-0810">Translation regulation</keyword>
<feature type="domain" description="MI" evidence="5">
    <location>
        <begin position="135"/>
        <end position="252"/>
    </location>
</feature>
<evidence type="ECO:0000313" key="7">
    <source>
        <dbReference type="EMBL" id="VDC81552.1"/>
    </source>
</evidence>
<comment type="subcellular location">
    <subcellularLocation>
        <location evidence="1">Nucleus</location>
    </subcellularLocation>
</comment>
<dbReference type="InterPro" id="IPR003891">
    <property type="entry name" value="Initiation_fac_eIF4g_MI"/>
</dbReference>
<dbReference type="SUPFAM" id="SSF48371">
    <property type="entry name" value="ARM repeat"/>
    <property type="match status" value="1"/>
</dbReference>
<dbReference type="Gene3D" id="1.25.40.180">
    <property type="match status" value="1"/>
</dbReference>
<dbReference type="PANTHER" id="PTHR18034">
    <property type="entry name" value="CELL CYCLE CONTROL PROTEIN CWF22-RELATED"/>
    <property type="match status" value="1"/>
</dbReference>
<dbReference type="Proteomes" id="UP000694005">
    <property type="component" value="Chromosome A03"/>
</dbReference>
<accession>A0A3P5ZNH8</accession>
<evidence type="ECO:0000256" key="2">
    <source>
        <dbReference type="ARBA" id="ARBA00006856"/>
    </source>
</evidence>
<protein>
    <recommendedName>
        <fullName evidence="5">MI domain-containing protein</fullName>
    </recommendedName>
</protein>
<evidence type="ECO:0000256" key="3">
    <source>
        <dbReference type="ARBA" id="ARBA00022845"/>
    </source>
</evidence>
<evidence type="ECO:0000259" key="5">
    <source>
        <dbReference type="PROSITE" id="PS51366"/>
    </source>
</evidence>
<evidence type="ECO:0000313" key="6">
    <source>
        <dbReference type="EMBL" id="CAG7882269.1"/>
    </source>
</evidence>
<organism evidence="7">
    <name type="scientific">Brassica campestris</name>
    <name type="common">Field mustard</name>
    <dbReference type="NCBI Taxonomy" id="3711"/>
    <lineage>
        <taxon>Eukaryota</taxon>
        <taxon>Viridiplantae</taxon>
        <taxon>Streptophyta</taxon>
        <taxon>Embryophyta</taxon>
        <taxon>Tracheophyta</taxon>
        <taxon>Spermatophyta</taxon>
        <taxon>Magnoliopsida</taxon>
        <taxon>eudicotyledons</taxon>
        <taxon>Gunneridae</taxon>
        <taxon>Pentapetalae</taxon>
        <taxon>rosids</taxon>
        <taxon>malvids</taxon>
        <taxon>Brassicales</taxon>
        <taxon>Brassicaceae</taxon>
        <taxon>Brassiceae</taxon>
        <taxon>Brassica</taxon>
    </lineage>
</organism>
<dbReference type="InterPro" id="IPR050781">
    <property type="entry name" value="CWC22_splicing_factor"/>
</dbReference>
<comment type="similarity">
    <text evidence="2">Belongs to the CWC22 family.</text>
</comment>
<dbReference type="GO" id="GO:0005634">
    <property type="term" value="C:nucleus"/>
    <property type="evidence" value="ECO:0007669"/>
    <property type="project" value="UniProtKB-SubCell"/>
</dbReference>
<dbReference type="AlphaFoldDB" id="A0A3P5ZNH8"/>
<keyword evidence="4" id="KW-0539">Nucleus</keyword>
<evidence type="ECO:0000256" key="1">
    <source>
        <dbReference type="ARBA" id="ARBA00004123"/>
    </source>
</evidence>
<evidence type="ECO:0000256" key="4">
    <source>
        <dbReference type="ARBA" id="ARBA00023242"/>
    </source>
</evidence>
<proteinExistence type="inferred from homology"/>
<dbReference type="InterPro" id="IPR016024">
    <property type="entry name" value="ARM-type_fold"/>
</dbReference>
<dbReference type="PANTHER" id="PTHR18034:SF9">
    <property type="entry name" value="MI DOMAIN-CONTAINING PROTEIN"/>
    <property type="match status" value="1"/>
</dbReference>
<sequence length="333" mass="38475">MLLGEPSGDTVEVAVAFVKECGATLLEVSPRVFDIFRGILQEGDLEYTSKCLVESLVSINFENHKAIRPELDLLDEKVTHIISLFDEIDPETSLDVFKPDPEFHQNERKYEQLKRKILGEEDTEEEDHTETDLVSLRRKIYQTITSSLNYEDAGHKLLQLLRIKPGQEMELCVMILECCTEEITYRSFYGHLAHRFCLKSKAYIECFKNLFVQQYVTLHRLETNKLRIVAMFFAHVLAADALPWEVLGNIRLTEEDTTTFSRIFVKILFQELSEKLGVRGLDEKLQDPAMEETFEPIFPKDHPKNMRFSINFFTSIGLGGITGKLRQLLQALY</sequence>
<gene>
    <name evidence="7" type="ORF">BRAA03T12770Z</name>
    <name evidence="6" type="ORF">BRAPAZ1V2_A03P36120.2</name>
</gene>
<dbReference type="SMART" id="SM00544">
    <property type="entry name" value="MA3"/>
    <property type="match status" value="1"/>
</dbReference>
<dbReference type="EMBL" id="LR031572">
    <property type="protein sequence ID" value="VDC81552.1"/>
    <property type="molecule type" value="Genomic_DNA"/>
</dbReference>
<dbReference type="EMBL" id="LS974619">
    <property type="protein sequence ID" value="CAG7882269.1"/>
    <property type="molecule type" value="Genomic_DNA"/>
</dbReference>